<keyword evidence="6" id="KW-1185">Reference proteome</keyword>
<dbReference type="GO" id="GO:0016799">
    <property type="term" value="F:hydrolase activity, hydrolyzing N-glycosyl compounds"/>
    <property type="evidence" value="ECO:0007669"/>
    <property type="project" value="InterPro"/>
</dbReference>
<dbReference type="InterPro" id="IPR052775">
    <property type="entry name" value="IUN_hydrolase"/>
</dbReference>
<keyword evidence="1 4" id="KW-0378">Hydrolase</keyword>
<keyword evidence="2" id="KW-0326">Glycosidase</keyword>
<dbReference type="InterPro" id="IPR036452">
    <property type="entry name" value="Ribo_hydro-like"/>
</dbReference>
<dbReference type="AlphaFoldDB" id="A0A348B6A5"/>
<dbReference type="PANTHER" id="PTHR46190:SF1">
    <property type="entry name" value="SI:CH211-201H21.5"/>
    <property type="match status" value="1"/>
</dbReference>
<dbReference type="Proteomes" id="UP000276741">
    <property type="component" value="Chromosome"/>
</dbReference>
<gene>
    <name evidence="5" type="ORF">GCM10007116_14140</name>
    <name evidence="4" type="ORF">HS1genome_2096</name>
</gene>
<accession>A0A348B6A5</accession>
<dbReference type="EMBL" id="BMQS01000012">
    <property type="protein sequence ID" value="GGT97781.1"/>
    <property type="molecule type" value="Genomic_DNA"/>
</dbReference>
<name>A0A348B6A5_9CREN</name>
<reference evidence="5" key="1">
    <citation type="journal article" date="2014" name="Int. J. Syst. Evol. Microbiol.">
        <title>Complete genome sequence of Corynebacterium casei LMG S-19264T (=DSM 44701T), isolated from a smear-ripened cheese.</title>
        <authorList>
            <consortium name="US DOE Joint Genome Institute (JGI-PGF)"/>
            <person name="Walter F."/>
            <person name="Albersmeier A."/>
            <person name="Kalinowski J."/>
            <person name="Ruckert C."/>
        </authorList>
    </citation>
    <scope>NUCLEOTIDE SEQUENCE</scope>
    <source>
        <strain evidence="5">JCM 31740</strain>
    </source>
</reference>
<evidence type="ECO:0000313" key="4">
    <source>
        <dbReference type="EMBL" id="BBD73707.1"/>
    </source>
</evidence>
<reference evidence="4" key="3">
    <citation type="journal article" date="2019" name="BMC Res. Notes">
        <title>Complete genome sequence of the Sulfodiicoccus acidiphilus strain HS-1T, the first crenarchaeon that lacks polB3, isolated from an acidic hot spring in Ohwaku-dani, Hakone, Japan.</title>
        <authorList>
            <person name="Sakai H.D."/>
            <person name="Kurosawa N."/>
        </authorList>
    </citation>
    <scope>NUCLEOTIDE SEQUENCE</scope>
    <source>
        <strain evidence="4">HS-1</strain>
    </source>
</reference>
<dbReference type="Pfam" id="PF01156">
    <property type="entry name" value="IU_nuc_hydro"/>
    <property type="match status" value="1"/>
</dbReference>
<evidence type="ECO:0000259" key="3">
    <source>
        <dbReference type="Pfam" id="PF01156"/>
    </source>
</evidence>
<evidence type="ECO:0000256" key="2">
    <source>
        <dbReference type="ARBA" id="ARBA00023295"/>
    </source>
</evidence>
<proteinExistence type="predicted"/>
<evidence type="ECO:0000313" key="6">
    <source>
        <dbReference type="Proteomes" id="UP000276741"/>
    </source>
</evidence>
<dbReference type="Gene3D" id="3.90.245.10">
    <property type="entry name" value="Ribonucleoside hydrolase-like"/>
    <property type="match status" value="1"/>
</dbReference>
<dbReference type="InterPro" id="IPR001910">
    <property type="entry name" value="Inosine/uridine_hydrolase_dom"/>
</dbReference>
<dbReference type="SUPFAM" id="SSF53590">
    <property type="entry name" value="Nucleoside hydrolase"/>
    <property type="match status" value="1"/>
</dbReference>
<feature type="domain" description="Inosine/uridine-preferring nucleoside hydrolase" evidence="3">
    <location>
        <begin position="24"/>
        <end position="312"/>
    </location>
</feature>
<dbReference type="PANTHER" id="PTHR46190">
    <property type="entry name" value="SI:CH211-201H21.5-RELATED"/>
    <property type="match status" value="1"/>
</dbReference>
<dbReference type="KEGG" id="sacd:HS1genome_2096"/>
<reference evidence="5" key="4">
    <citation type="submission" date="2020-09" db="EMBL/GenBank/DDBJ databases">
        <authorList>
            <person name="Sun Q."/>
            <person name="Ohkuma M."/>
        </authorList>
    </citation>
    <scope>NUCLEOTIDE SEQUENCE</scope>
    <source>
        <strain evidence="5">JCM 31740</strain>
    </source>
</reference>
<protein>
    <submittedName>
        <fullName evidence="4">Nucleoside hydrolase</fullName>
    </submittedName>
</protein>
<organism evidence="4 6">
    <name type="scientific">Sulfodiicoccus acidiphilus</name>
    <dbReference type="NCBI Taxonomy" id="1670455"/>
    <lineage>
        <taxon>Archaea</taxon>
        <taxon>Thermoproteota</taxon>
        <taxon>Thermoprotei</taxon>
        <taxon>Sulfolobales</taxon>
        <taxon>Sulfolobaceae</taxon>
        <taxon>Sulfodiicoccus</taxon>
    </lineage>
</organism>
<evidence type="ECO:0000313" key="5">
    <source>
        <dbReference type="EMBL" id="GGT97781.1"/>
    </source>
</evidence>
<dbReference type="EMBL" id="AP018553">
    <property type="protein sequence ID" value="BBD73707.1"/>
    <property type="molecule type" value="Genomic_DNA"/>
</dbReference>
<dbReference type="PROSITE" id="PS01247">
    <property type="entry name" value="IUNH"/>
    <property type="match status" value="1"/>
</dbReference>
<reference evidence="6" key="2">
    <citation type="submission" date="2018-04" db="EMBL/GenBank/DDBJ databases">
        <title>Complete genome sequence of Sulfodiicoccus acidiphilus strain HS-1.</title>
        <authorList>
            <person name="Sakai H.D."/>
            <person name="Kurosawa N."/>
        </authorList>
    </citation>
    <scope>NUCLEOTIDE SEQUENCE [LARGE SCALE GENOMIC DNA]</scope>
    <source>
        <strain evidence="6">HS-1</strain>
    </source>
</reference>
<dbReference type="Proteomes" id="UP000616143">
    <property type="component" value="Unassembled WGS sequence"/>
</dbReference>
<dbReference type="InterPro" id="IPR015910">
    <property type="entry name" value="I/U_nuclsd_hydro_CS"/>
</dbReference>
<sequence length="322" mass="35391">MQKTVINRDIFTSKAESFNVRKAIFDSDTASDDTVAMFLASRWFHLLGVTVVAGNVDFLQEVRNAVFTVEELGLNTDVYPGSRRPILGKWRTVPEVHGANGMGSLNVVEKGRASEEHAVDAIVRLSKEYPKDVEVLAVSPLTNIALAYLRDPELVDRVNKVWIMGGALWRGNTTPSAEFNFWVDPEAASIVLSAGFDVTVVPWEAAEMCAVVDDELWTEIGGLNTKTSKFFLEVNDALRKFSKAQGNPGSVHPDTLTVMVAAHPEIVKESKRVFISVETCSEARGAMMVDSYGLTGRKANAELVLGCDPLTFRRLLLGELSR</sequence>
<evidence type="ECO:0000256" key="1">
    <source>
        <dbReference type="ARBA" id="ARBA00022801"/>
    </source>
</evidence>